<keyword evidence="2" id="KW-1185">Reference proteome</keyword>
<comment type="caution">
    <text evidence="1">The sequence shown here is derived from an EMBL/GenBank/DDBJ whole genome shotgun (WGS) entry which is preliminary data.</text>
</comment>
<sequence>MNGIYSAKIVYQIALSTLASAPPANTSRSDQNGSRHGTMKVNFGGAYSSCKSGAVVIEARDHYGAVCVAKSRYLPFALDAQTVEAFALKDAVMSPWPVNFNSRFSLKVMLNSSLKL</sequence>
<name>A0ACC4C3P0_POPAL</name>
<accession>A0ACC4C3P0</accession>
<gene>
    <name evidence="1" type="ORF">D5086_012986</name>
</gene>
<organism evidence="1 2">
    <name type="scientific">Populus alba</name>
    <name type="common">White poplar</name>
    <dbReference type="NCBI Taxonomy" id="43335"/>
    <lineage>
        <taxon>Eukaryota</taxon>
        <taxon>Viridiplantae</taxon>
        <taxon>Streptophyta</taxon>
        <taxon>Embryophyta</taxon>
        <taxon>Tracheophyta</taxon>
        <taxon>Spermatophyta</taxon>
        <taxon>Magnoliopsida</taxon>
        <taxon>eudicotyledons</taxon>
        <taxon>Gunneridae</taxon>
        <taxon>Pentapetalae</taxon>
        <taxon>rosids</taxon>
        <taxon>fabids</taxon>
        <taxon>Malpighiales</taxon>
        <taxon>Salicaceae</taxon>
        <taxon>Saliceae</taxon>
        <taxon>Populus</taxon>
    </lineage>
</organism>
<reference evidence="1 2" key="1">
    <citation type="journal article" date="2024" name="Plant Biotechnol. J.">
        <title>Genome and CRISPR/Cas9 system of a widespread forest tree (Populus alba) in the world.</title>
        <authorList>
            <person name="Liu Y.J."/>
            <person name="Jiang P.F."/>
            <person name="Han X.M."/>
            <person name="Li X.Y."/>
            <person name="Wang H.M."/>
            <person name="Wang Y.J."/>
            <person name="Wang X.X."/>
            <person name="Zeng Q.Y."/>
        </authorList>
    </citation>
    <scope>NUCLEOTIDE SEQUENCE [LARGE SCALE GENOMIC DNA]</scope>
    <source>
        <strain evidence="2">cv. PAL-ZL1</strain>
    </source>
</reference>
<protein>
    <submittedName>
        <fullName evidence="1">Uncharacterized protein</fullName>
    </submittedName>
</protein>
<evidence type="ECO:0000313" key="1">
    <source>
        <dbReference type="EMBL" id="KAL3586119.1"/>
    </source>
</evidence>
<proteinExistence type="predicted"/>
<dbReference type="EMBL" id="RCHU02000006">
    <property type="protein sequence ID" value="KAL3586119.1"/>
    <property type="molecule type" value="Genomic_DNA"/>
</dbReference>
<evidence type="ECO:0000313" key="2">
    <source>
        <dbReference type="Proteomes" id="UP000309997"/>
    </source>
</evidence>
<dbReference type="Proteomes" id="UP000309997">
    <property type="component" value="Unassembled WGS sequence"/>
</dbReference>